<dbReference type="AlphaFoldDB" id="A0A6G1JSZ6"/>
<dbReference type="OrthoDB" id="1055148at2759"/>
<keyword evidence="6" id="KW-0503">Monooxygenase</keyword>
<feature type="transmembrane region" description="Helical" evidence="7">
    <location>
        <begin position="12"/>
        <end position="36"/>
    </location>
</feature>
<dbReference type="InterPro" id="IPR001128">
    <property type="entry name" value="Cyt_P450"/>
</dbReference>
<evidence type="ECO:0000256" key="3">
    <source>
        <dbReference type="ARBA" id="ARBA00023002"/>
    </source>
</evidence>
<keyword evidence="4 5" id="KW-0408">Iron</keyword>
<keyword evidence="2 5" id="KW-0479">Metal-binding</keyword>
<gene>
    <name evidence="8" type="ORF">K504DRAFT_519501</name>
</gene>
<comment type="cofactor">
    <cofactor evidence="5">
        <name>heme</name>
        <dbReference type="ChEBI" id="CHEBI:30413"/>
    </cofactor>
</comment>
<dbReference type="GO" id="GO:0005506">
    <property type="term" value="F:iron ion binding"/>
    <property type="evidence" value="ECO:0007669"/>
    <property type="project" value="InterPro"/>
</dbReference>
<dbReference type="PANTHER" id="PTHR46300:SF9">
    <property type="entry name" value="P450, PUTATIVE-RELATED"/>
    <property type="match status" value="1"/>
</dbReference>
<dbReference type="Gene3D" id="1.10.630.10">
    <property type="entry name" value="Cytochrome P450"/>
    <property type="match status" value="1"/>
</dbReference>
<dbReference type="Proteomes" id="UP000799428">
    <property type="component" value="Unassembled WGS sequence"/>
</dbReference>
<accession>A0A6G1JSZ6</accession>
<keyword evidence="7" id="KW-0812">Transmembrane</keyword>
<evidence type="ECO:0000313" key="8">
    <source>
        <dbReference type="EMBL" id="KAF2703726.1"/>
    </source>
</evidence>
<keyword evidence="7" id="KW-0472">Membrane</keyword>
<evidence type="ECO:0000256" key="5">
    <source>
        <dbReference type="PIRSR" id="PIRSR602401-1"/>
    </source>
</evidence>
<dbReference type="GO" id="GO:0004497">
    <property type="term" value="F:monooxygenase activity"/>
    <property type="evidence" value="ECO:0007669"/>
    <property type="project" value="UniProtKB-KW"/>
</dbReference>
<dbReference type="PROSITE" id="PS00086">
    <property type="entry name" value="CYTOCHROME_P450"/>
    <property type="match status" value="1"/>
</dbReference>
<evidence type="ECO:0000256" key="7">
    <source>
        <dbReference type="SAM" id="Phobius"/>
    </source>
</evidence>
<reference evidence="8" key="1">
    <citation type="journal article" date="2020" name="Stud. Mycol.">
        <title>101 Dothideomycetes genomes: a test case for predicting lifestyles and emergence of pathogens.</title>
        <authorList>
            <person name="Haridas S."/>
            <person name="Albert R."/>
            <person name="Binder M."/>
            <person name="Bloem J."/>
            <person name="Labutti K."/>
            <person name="Salamov A."/>
            <person name="Andreopoulos B."/>
            <person name="Baker S."/>
            <person name="Barry K."/>
            <person name="Bills G."/>
            <person name="Bluhm B."/>
            <person name="Cannon C."/>
            <person name="Castanera R."/>
            <person name="Culley D."/>
            <person name="Daum C."/>
            <person name="Ezra D."/>
            <person name="Gonzalez J."/>
            <person name="Henrissat B."/>
            <person name="Kuo A."/>
            <person name="Liang C."/>
            <person name="Lipzen A."/>
            <person name="Lutzoni F."/>
            <person name="Magnuson J."/>
            <person name="Mondo S."/>
            <person name="Nolan M."/>
            <person name="Ohm R."/>
            <person name="Pangilinan J."/>
            <person name="Park H.-J."/>
            <person name="Ramirez L."/>
            <person name="Alfaro M."/>
            <person name="Sun H."/>
            <person name="Tritt A."/>
            <person name="Yoshinaga Y."/>
            <person name="Zwiers L.-H."/>
            <person name="Turgeon B."/>
            <person name="Goodwin S."/>
            <person name="Spatafora J."/>
            <person name="Crous P."/>
            <person name="Grigoriev I."/>
        </authorList>
    </citation>
    <scope>NUCLEOTIDE SEQUENCE</scope>
    <source>
        <strain evidence="8">CBS 279.74</strain>
    </source>
</reference>
<dbReference type="Pfam" id="PF00067">
    <property type="entry name" value="p450"/>
    <property type="match status" value="1"/>
</dbReference>
<feature type="binding site" description="axial binding residue" evidence="5">
    <location>
        <position position="453"/>
    </location>
    <ligand>
        <name>heme</name>
        <dbReference type="ChEBI" id="CHEBI:30413"/>
    </ligand>
    <ligandPart>
        <name>Fe</name>
        <dbReference type="ChEBI" id="CHEBI:18248"/>
    </ligandPart>
</feature>
<organism evidence="8 9">
    <name type="scientific">Pleomassaria siparia CBS 279.74</name>
    <dbReference type="NCBI Taxonomy" id="1314801"/>
    <lineage>
        <taxon>Eukaryota</taxon>
        <taxon>Fungi</taxon>
        <taxon>Dikarya</taxon>
        <taxon>Ascomycota</taxon>
        <taxon>Pezizomycotina</taxon>
        <taxon>Dothideomycetes</taxon>
        <taxon>Pleosporomycetidae</taxon>
        <taxon>Pleosporales</taxon>
        <taxon>Pleomassariaceae</taxon>
        <taxon>Pleomassaria</taxon>
    </lineage>
</organism>
<evidence type="ECO:0000256" key="6">
    <source>
        <dbReference type="RuleBase" id="RU000461"/>
    </source>
</evidence>
<evidence type="ECO:0000256" key="4">
    <source>
        <dbReference type="ARBA" id="ARBA00023004"/>
    </source>
</evidence>
<dbReference type="InterPro" id="IPR017972">
    <property type="entry name" value="Cyt_P450_CS"/>
</dbReference>
<dbReference type="InterPro" id="IPR050364">
    <property type="entry name" value="Cytochrome_P450_fung"/>
</dbReference>
<dbReference type="SUPFAM" id="SSF48264">
    <property type="entry name" value="Cytochrome P450"/>
    <property type="match status" value="1"/>
</dbReference>
<dbReference type="PANTHER" id="PTHR46300">
    <property type="entry name" value="P450, PUTATIVE (EUROFUNG)-RELATED-RELATED"/>
    <property type="match status" value="1"/>
</dbReference>
<evidence type="ECO:0000313" key="9">
    <source>
        <dbReference type="Proteomes" id="UP000799428"/>
    </source>
</evidence>
<dbReference type="GO" id="GO:0016705">
    <property type="term" value="F:oxidoreductase activity, acting on paired donors, with incorporation or reduction of molecular oxygen"/>
    <property type="evidence" value="ECO:0007669"/>
    <property type="project" value="InterPro"/>
</dbReference>
<dbReference type="EMBL" id="MU005785">
    <property type="protein sequence ID" value="KAF2703726.1"/>
    <property type="molecule type" value="Genomic_DNA"/>
</dbReference>
<comment type="similarity">
    <text evidence="1 6">Belongs to the cytochrome P450 family.</text>
</comment>
<keyword evidence="3 6" id="KW-0560">Oxidoreductase</keyword>
<evidence type="ECO:0000256" key="1">
    <source>
        <dbReference type="ARBA" id="ARBA00010617"/>
    </source>
</evidence>
<dbReference type="PRINTS" id="PR00463">
    <property type="entry name" value="EP450I"/>
</dbReference>
<dbReference type="GO" id="GO:0020037">
    <property type="term" value="F:heme binding"/>
    <property type="evidence" value="ECO:0007669"/>
    <property type="project" value="InterPro"/>
</dbReference>
<dbReference type="InterPro" id="IPR002401">
    <property type="entry name" value="Cyt_P450_E_grp-I"/>
</dbReference>
<proteinExistence type="inferred from homology"/>
<protein>
    <submittedName>
        <fullName evidence="8">Cytochrome P450</fullName>
    </submittedName>
</protein>
<evidence type="ECO:0000256" key="2">
    <source>
        <dbReference type="ARBA" id="ARBA00022723"/>
    </source>
</evidence>
<sequence length="532" mass="59110">MSSGLGLDVEDLLHTSILAKGGVVVLLGLVIVLLAFQSYNTNIPHISGIPSIPSQLPFVGHLHKLGGRSGNNDCTVFSQWARDIGSSVYQCVLGNQRTVVVCDWATMYELWVGQSHALIDRPHQPGFVDKLGIDLTGFPMTDQLRKCRAAGMRALAKVRRRSLYVRQNVGLMCATGELAKKSAEGKTPIDIYPHLRHIVFDLCLSLTYGARFGEVNDDFMVKFIGSINAVSAIRSSTKPFRHFVPLLRIIPESDNQTIAAEKVRRKHRDVLYNRYQERVARGETVDCIVSSLTKDSLTEEEVHGTCISLLQAAPDTVASGVYQTIAWLSSPEGHPTQERALQAILEAYDGDRTKAWNAAFRDERIPLVNSICSEALRFFTLTPYATPRRSRNDVLMPNGAIVPKGTTFIMNAQQVNHDEDHFGADAWSFRPERFLDAKAGLPHVAFGAGSRICPAVAISNRIIRALVTRLILAFDMKASKEPGRRPNNDAIKFSHVVDELVAHPNFYDCHFKARDADWLQRVVTEEQAAARR</sequence>
<keyword evidence="7" id="KW-1133">Transmembrane helix</keyword>
<keyword evidence="9" id="KW-1185">Reference proteome</keyword>
<dbReference type="InterPro" id="IPR036396">
    <property type="entry name" value="Cyt_P450_sf"/>
</dbReference>
<keyword evidence="5 6" id="KW-0349">Heme</keyword>
<name>A0A6G1JSZ6_9PLEO</name>